<reference evidence="4 5" key="1">
    <citation type="submission" date="2016-09" db="EMBL/GenBank/DDBJ databases">
        <title>Genome Sequence of Lactobacillus sunkii Strain CG01.</title>
        <authorList>
            <person name="Poehlein A."/>
            <person name="Gabris C."/>
            <person name="Bengelsdorf F.R."/>
            <person name="Duerre P."/>
            <person name="Daniel R."/>
        </authorList>
    </citation>
    <scope>NUCLEOTIDE SEQUENCE [LARGE SCALE GENOMIC DNA]</scope>
    <source>
        <strain evidence="4 5">CG_D</strain>
    </source>
</reference>
<dbReference type="SUPFAM" id="SSF52402">
    <property type="entry name" value="Adenine nucleotide alpha hydrolases-like"/>
    <property type="match status" value="1"/>
</dbReference>
<evidence type="ECO:0000259" key="3">
    <source>
        <dbReference type="Pfam" id="PF00582"/>
    </source>
</evidence>
<evidence type="ECO:0000256" key="2">
    <source>
        <dbReference type="PIRNR" id="PIRNR006276"/>
    </source>
</evidence>
<sequence>MYEHILVPLDGSKNSQQALEEACKLAKQFDSTLNLVTVINNTNFYYGAGAAGMPPSMYDDQHKIAENIINEAKKYADSQGVKYETSIDIGNPKNIIAHVYPDEHDVDLIVIGKSGVDAINRLLIGSTTAFVVRNATTKVLVVNTKD</sequence>
<dbReference type="Gene3D" id="3.40.50.620">
    <property type="entry name" value="HUPs"/>
    <property type="match status" value="1"/>
</dbReference>
<dbReference type="PANTHER" id="PTHR46268">
    <property type="entry name" value="STRESS RESPONSE PROTEIN NHAX"/>
    <property type="match status" value="1"/>
</dbReference>
<name>A0A1E7XCM8_9LACO</name>
<comment type="caution">
    <text evidence="4">The sequence shown here is derived from an EMBL/GenBank/DDBJ whole genome shotgun (WGS) entry which is preliminary data.</text>
</comment>
<dbReference type="Proteomes" id="UP000177010">
    <property type="component" value="Unassembled WGS sequence"/>
</dbReference>
<comment type="similarity">
    <text evidence="1 2">Belongs to the universal stress protein A family.</text>
</comment>
<protein>
    <recommendedName>
        <fullName evidence="2">Universal stress protein</fullName>
    </recommendedName>
</protein>
<keyword evidence="2" id="KW-0963">Cytoplasm</keyword>
<dbReference type="GO" id="GO:0005737">
    <property type="term" value="C:cytoplasm"/>
    <property type="evidence" value="ECO:0007669"/>
    <property type="project" value="UniProtKB-SubCell"/>
</dbReference>
<dbReference type="PANTHER" id="PTHR46268:SF6">
    <property type="entry name" value="UNIVERSAL STRESS PROTEIN UP12"/>
    <property type="match status" value="1"/>
</dbReference>
<evidence type="ECO:0000313" key="4">
    <source>
        <dbReference type="EMBL" id="OFA10722.1"/>
    </source>
</evidence>
<proteinExistence type="inferred from homology"/>
<dbReference type="EMBL" id="MIQE01000014">
    <property type="protein sequence ID" value="OFA10722.1"/>
    <property type="molecule type" value="Genomic_DNA"/>
</dbReference>
<dbReference type="InterPro" id="IPR014729">
    <property type="entry name" value="Rossmann-like_a/b/a_fold"/>
</dbReference>
<dbReference type="RefSeq" id="WP_070368037.1">
    <property type="nucleotide sequence ID" value="NZ_JAZHVW010000003.1"/>
</dbReference>
<evidence type="ECO:0000256" key="1">
    <source>
        <dbReference type="ARBA" id="ARBA00008791"/>
    </source>
</evidence>
<dbReference type="PRINTS" id="PR01438">
    <property type="entry name" value="UNVRSLSTRESS"/>
</dbReference>
<dbReference type="Pfam" id="PF00582">
    <property type="entry name" value="Usp"/>
    <property type="match status" value="1"/>
</dbReference>
<dbReference type="AlphaFoldDB" id="A0A1E7XCM8"/>
<gene>
    <name evidence="4" type="ORF">LASUN_16290</name>
</gene>
<comment type="subcellular location">
    <subcellularLocation>
        <location evidence="2">Cytoplasm</location>
    </subcellularLocation>
</comment>
<organism evidence="4 5">
    <name type="scientific">Lentilactobacillus sunkii</name>
    <dbReference type="NCBI Taxonomy" id="481719"/>
    <lineage>
        <taxon>Bacteria</taxon>
        <taxon>Bacillati</taxon>
        <taxon>Bacillota</taxon>
        <taxon>Bacilli</taxon>
        <taxon>Lactobacillales</taxon>
        <taxon>Lactobacillaceae</taxon>
        <taxon>Lentilactobacillus</taxon>
    </lineage>
</organism>
<feature type="domain" description="UspA" evidence="3">
    <location>
        <begin position="1"/>
        <end position="142"/>
    </location>
</feature>
<dbReference type="CDD" id="cd00293">
    <property type="entry name" value="USP-like"/>
    <property type="match status" value="1"/>
</dbReference>
<dbReference type="InterPro" id="IPR006016">
    <property type="entry name" value="UspA"/>
</dbReference>
<accession>A0A1E7XCM8</accession>
<dbReference type="PIRSF" id="PIRSF006276">
    <property type="entry name" value="UspA"/>
    <property type="match status" value="1"/>
</dbReference>
<dbReference type="InterPro" id="IPR006015">
    <property type="entry name" value="Universal_stress_UspA"/>
</dbReference>
<evidence type="ECO:0000313" key="5">
    <source>
        <dbReference type="Proteomes" id="UP000177010"/>
    </source>
</evidence>